<dbReference type="AlphaFoldDB" id="A0A7J9A262"/>
<protein>
    <submittedName>
        <fullName evidence="2">Uncharacterized protein</fullName>
    </submittedName>
</protein>
<evidence type="ECO:0000256" key="1">
    <source>
        <dbReference type="SAM" id="MobiDB-lite"/>
    </source>
</evidence>
<evidence type="ECO:0000313" key="2">
    <source>
        <dbReference type="EMBL" id="MBA0718085.1"/>
    </source>
</evidence>
<dbReference type="Proteomes" id="UP000593574">
    <property type="component" value="Unassembled WGS sequence"/>
</dbReference>
<feature type="region of interest" description="Disordered" evidence="1">
    <location>
        <begin position="36"/>
        <end position="67"/>
    </location>
</feature>
<proteinExistence type="predicted"/>
<evidence type="ECO:0000313" key="3">
    <source>
        <dbReference type="Proteomes" id="UP000593574"/>
    </source>
</evidence>
<comment type="caution">
    <text evidence="2">The sequence shown here is derived from an EMBL/GenBank/DDBJ whole genome shotgun (WGS) entry which is preliminary data.</text>
</comment>
<dbReference type="EMBL" id="JABEZV010000008">
    <property type="protein sequence ID" value="MBA0718085.1"/>
    <property type="molecule type" value="Genomic_DNA"/>
</dbReference>
<organism evidence="2 3">
    <name type="scientific">Gossypium laxum</name>
    <dbReference type="NCBI Taxonomy" id="34288"/>
    <lineage>
        <taxon>Eukaryota</taxon>
        <taxon>Viridiplantae</taxon>
        <taxon>Streptophyta</taxon>
        <taxon>Embryophyta</taxon>
        <taxon>Tracheophyta</taxon>
        <taxon>Spermatophyta</taxon>
        <taxon>Magnoliopsida</taxon>
        <taxon>eudicotyledons</taxon>
        <taxon>Gunneridae</taxon>
        <taxon>Pentapetalae</taxon>
        <taxon>rosids</taxon>
        <taxon>malvids</taxon>
        <taxon>Malvales</taxon>
        <taxon>Malvaceae</taxon>
        <taxon>Malvoideae</taxon>
        <taxon>Gossypium</taxon>
    </lineage>
</organism>
<sequence>MKFWAGPGKNPPLPAGCHTYARTIGNVRPGLHLRHAKQNGGPQCSLLTPWSKKKQRKEKPSSTMETD</sequence>
<gene>
    <name evidence="2" type="ORF">Golax_005851</name>
</gene>
<accession>A0A7J9A262</accession>
<reference evidence="2 3" key="1">
    <citation type="journal article" date="2019" name="Genome Biol. Evol.">
        <title>Insights into the evolution of the New World diploid cottons (Gossypium, subgenus Houzingenia) based on genome sequencing.</title>
        <authorList>
            <person name="Grover C.E."/>
            <person name="Arick M.A. 2nd"/>
            <person name="Thrash A."/>
            <person name="Conover J.L."/>
            <person name="Sanders W.S."/>
            <person name="Peterson D.G."/>
            <person name="Frelichowski J.E."/>
            <person name="Scheffler J.A."/>
            <person name="Scheffler B.E."/>
            <person name="Wendel J.F."/>
        </authorList>
    </citation>
    <scope>NUCLEOTIDE SEQUENCE [LARGE SCALE GENOMIC DNA]</scope>
    <source>
        <strain evidence="2">4</strain>
        <tissue evidence="2">Leaf</tissue>
    </source>
</reference>
<name>A0A7J9A262_9ROSI</name>
<keyword evidence="3" id="KW-1185">Reference proteome</keyword>